<comment type="similarity">
    <text evidence="2">Belongs to the cytochrome c oxidase bacterial subunit 4 family.</text>
</comment>
<evidence type="ECO:0000256" key="4">
    <source>
        <dbReference type="ARBA" id="ARBA00022692"/>
    </source>
</evidence>
<dbReference type="PANTHER" id="PTHR36835:SF1">
    <property type="entry name" value="CYTOCHROME BO(3) UBIQUINOL OXIDASE SUBUNIT 4"/>
    <property type="match status" value="1"/>
</dbReference>
<evidence type="ECO:0000256" key="3">
    <source>
        <dbReference type="ARBA" id="ARBA00022475"/>
    </source>
</evidence>
<evidence type="ECO:0000256" key="1">
    <source>
        <dbReference type="ARBA" id="ARBA00004651"/>
    </source>
</evidence>
<keyword evidence="6 7" id="KW-0472">Membrane</keyword>
<dbReference type="Proteomes" id="UP001589609">
    <property type="component" value="Unassembled WGS sequence"/>
</dbReference>
<proteinExistence type="inferred from homology"/>
<accession>A0ABV5WNC1</accession>
<dbReference type="Pfam" id="PF03626">
    <property type="entry name" value="COX4_pro"/>
    <property type="match status" value="1"/>
</dbReference>
<evidence type="ECO:0000313" key="8">
    <source>
        <dbReference type="EMBL" id="MFB9762153.1"/>
    </source>
</evidence>
<name>A0ABV5WNC1_9BACI</name>
<feature type="transmembrane region" description="Helical" evidence="7">
    <location>
        <begin position="30"/>
        <end position="50"/>
    </location>
</feature>
<dbReference type="InterPro" id="IPR014257">
    <property type="entry name" value="Cyt_c_oxidase_su4_bacillaceae"/>
</dbReference>
<keyword evidence="5 7" id="KW-1133">Transmembrane helix</keyword>
<dbReference type="EMBL" id="JBHMAF010000196">
    <property type="protein sequence ID" value="MFB9762153.1"/>
    <property type="molecule type" value="Genomic_DNA"/>
</dbReference>
<dbReference type="RefSeq" id="WP_129726910.1">
    <property type="nucleotide sequence ID" value="NZ_JAPCYI010000001.1"/>
</dbReference>
<comment type="caution">
    <text evidence="8">The sequence shown here is derived from an EMBL/GenBank/DDBJ whole genome shotgun (WGS) entry which is preliminary data.</text>
</comment>
<dbReference type="InterPro" id="IPR050968">
    <property type="entry name" value="Cytochrome_c_oxidase_bac_sub4"/>
</dbReference>
<organism evidence="8 9">
    <name type="scientific">Ectobacillus funiculus</name>
    <dbReference type="NCBI Taxonomy" id="137993"/>
    <lineage>
        <taxon>Bacteria</taxon>
        <taxon>Bacillati</taxon>
        <taxon>Bacillota</taxon>
        <taxon>Bacilli</taxon>
        <taxon>Bacillales</taxon>
        <taxon>Bacillaceae</taxon>
        <taxon>Ectobacillus</taxon>
    </lineage>
</organism>
<evidence type="ECO:0000256" key="6">
    <source>
        <dbReference type="ARBA" id="ARBA00023136"/>
    </source>
</evidence>
<comment type="subcellular location">
    <subcellularLocation>
        <location evidence="1">Cell membrane</location>
        <topology evidence="1">Multi-pass membrane protein</topology>
    </subcellularLocation>
</comment>
<evidence type="ECO:0000256" key="5">
    <source>
        <dbReference type="ARBA" id="ARBA00022989"/>
    </source>
</evidence>
<dbReference type="NCBIfam" id="TIGR02908">
    <property type="entry name" value="CoxD_Bacillus"/>
    <property type="match status" value="1"/>
</dbReference>
<dbReference type="PANTHER" id="PTHR36835">
    <property type="entry name" value="CYTOCHROME BO(3) UBIQUINOL OXIDASE SUBUNIT 4"/>
    <property type="match status" value="1"/>
</dbReference>
<keyword evidence="3" id="KW-1003">Cell membrane</keyword>
<reference evidence="8 9" key="1">
    <citation type="submission" date="2024-09" db="EMBL/GenBank/DDBJ databases">
        <authorList>
            <person name="Sun Q."/>
            <person name="Mori K."/>
        </authorList>
    </citation>
    <scope>NUCLEOTIDE SEQUENCE [LARGE SCALE GENOMIC DNA]</scope>
    <source>
        <strain evidence="8 9">JCM 11201</strain>
    </source>
</reference>
<keyword evidence="9" id="KW-1185">Reference proteome</keyword>
<evidence type="ECO:0000313" key="9">
    <source>
        <dbReference type="Proteomes" id="UP001589609"/>
    </source>
</evidence>
<dbReference type="InterPro" id="IPR005171">
    <property type="entry name" value="Cyt_c_oxidase_su4_prok"/>
</dbReference>
<feature type="transmembrane region" description="Helical" evidence="7">
    <location>
        <begin position="90"/>
        <end position="111"/>
    </location>
</feature>
<sequence length="112" mass="13007">MALKQPEIANSKVNIEYRRKKNAEEMKHHVVSFALMIFLTLIAFLAVMYPKTFDPIFTVPFIILLAVVQVIFQLYYFMHMSHKGHEAPSLFLYGGITVGLLTILTFTVLIWW</sequence>
<gene>
    <name evidence="8" type="primary">ctaF</name>
    <name evidence="8" type="ORF">ACFFMS_28415</name>
</gene>
<keyword evidence="4 7" id="KW-0812">Transmembrane</keyword>
<evidence type="ECO:0000256" key="2">
    <source>
        <dbReference type="ARBA" id="ARBA00008079"/>
    </source>
</evidence>
<feature type="transmembrane region" description="Helical" evidence="7">
    <location>
        <begin position="56"/>
        <end position="78"/>
    </location>
</feature>
<protein>
    <submittedName>
        <fullName evidence="8">Cytochrome c oxidase subunit IVB</fullName>
    </submittedName>
</protein>
<evidence type="ECO:0000256" key="7">
    <source>
        <dbReference type="SAM" id="Phobius"/>
    </source>
</evidence>